<protein>
    <submittedName>
        <fullName evidence="2">Uncharacterized protein</fullName>
    </submittedName>
</protein>
<evidence type="ECO:0000256" key="1">
    <source>
        <dbReference type="SAM" id="MobiDB-lite"/>
    </source>
</evidence>
<feature type="region of interest" description="Disordered" evidence="1">
    <location>
        <begin position="67"/>
        <end position="90"/>
    </location>
</feature>
<gene>
    <name evidence="2" type="ORF">B1H20_09130</name>
</gene>
<organism evidence="2 3">
    <name type="scientific">Streptomyces violaceoruber</name>
    <dbReference type="NCBI Taxonomy" id="1935"/>
    <lineage>
        <taxon>Bacteria</taxon>
        <taxon>Bacillati</taxon>
        <taxon>Actinomycetota</taxon>
        <taxon>Actinomycetes</taxon>
        <taxon>Kitasatosporales</taxon>
        <taxon>Streptomycetaceae</taxon>
        <taxon>Streptomyces</taxon>
        <taxon>Streptomyces violaceoruber group</taxon>
    </lineage>
</organism>
<accession>A0A1V0U8K3</accession>
<name>A0A1V0U8K3_STRVN</name>
<proteinExistence type="predicted"/>
<dbReference type="AlphaFoldDB" id="A0A1V0U8K3"/>
<reference evidence="2 3" key="1">
    <citation type="submission" date="2017-03" db="EMBL/GenBank/DDBJ databases">
        <title>Complete Genome Sequence of a natural compounds producer, Streptomyces violaceus S21.</title>
        <authorList>
            <person name="Zhong C."/>
            <person name="Zhao Z."/>
            <person name="Fu J."/>
            <person name="Zong G."/>
            <person name="Qin R."/>
            <person name="Cao G."/>
        </authorList>
    </citation>
    <scope>NUCLEOTIDE SEQUENCE [LARGE SCALE GENOMIC DNA]</scope>
    <source>
        <strain evidence="2 3">S21</strain>
    </source>
</reference>
<dbReference type="KEGG" id="svu:B1H20_09130"/>
<dbReference type="EMBL" id="CP020570">
    <property type="protein sequence ID" value="ARF61553.1"/>
    <property type="molecule type" value="Genomic_DNA"/>
</dbReference>
<feature type="region of interest" description="Disordered" evidence="1">
    <location>
        <begin position="1"/>
        <end position="33"/>
    </location>
</feature>
<evidence type="ECO:0000313" key="2">
    <source>
        <dbReference type="EMBL" id="ARF61553.1"/>
    </source>
</evidence>
<feature type="compositionally biased region" description="Low complexity" evidence="1">
    <location>
        <begin position="67"/>
        <end position="78"/>
    </location>
</feature>
<dbReference type="STRING" id="1935.B1H20_09130"/>
<sequence>MVAAPFPPTERQASDHRGGPTPGPPEKAYTVPSPLCGTAVEPALVKAVLHGGDALCTTTEKNAPMSRIASARASSSRSTWVTEIPATPPP</sequence>
<dbReference type="Proteomes" id="UP000192445">
    <property type="component" value="Chromosome"/>
</dbReference>
<evidence type="ECO:0000313" key="3">
    <source>
        <dbReference type="Proteomes" id="UP000192445"/>
    </source>
</evidence>